<dbReference type="EMBL" id="JACMSC010000003">
    <property type="protein sequence ID" value="KAG6527991.1"/>
    <property type="molecule type" value="Genomic_DNA"/>
</dbReference>
<feature type="transmembrane region" description="Helical" evidence="1">
    <location>
        <begin position="104"/>
        <end position="125"/>
    </location>
</feature>
<gene>
    <name evidence="2" type="ORF">ZIOFF_010128</name>
</gene>
<name>A0A8J5I3N9_ZINOF</name>
<comment type="caution">
    <text evidence="2">The sequence shown here is derived from an EMBL/GenBank/DDBJ whole genome shotgun (WGS) entry which is preliminary data.</text>
</comment>
<dbReference type="PANTHER" id="PTHR28026:SF9">
    <property type="entry name" value="2-HYDROXY-PALMITIC ACID DIOXYGENASE MPO1"/>
    <property type="match status" value="1"/>
</dbReference>
<dbReference type="GO" id="GO:0046521">
    <property type="term" value="P:sphingoid catabolic process"/>
    <property type="evidence" value="ECO:0007669"/>
    <property type="project" value="TreeGrafter"/>
</dbReference>
<evidence type="ECO:0008006" key="4">
    <source>
        <dbReference type="Google" id="ProtNLM"/>
    </source>
</evidence>
<keyword evidence="1" id="KW-1133">Transmembrane helix</keyword>
<feature type="transmembrane region" description="Helical" evidence="1">
    <location>
        <begin position="131"/>
        <end position="150"/>
    </location>
</feature>
<keyword evidence="1" id="KW-0812">Transmembrane</keyword>
<dbReference type="InterPro" id="IPR009305">
    <property type="entry name" value="Mpo1-like"/>
</dbReference>
<organism evidence="2 3">
    <name type="scientific">Zingiber officinale</name>
    <name type="common">Ginger</name>
    <name type="synonym">Amomum zingiber</name>
    <dbReference type="NCBI Taxonomy" id="94328"/>
    <lineage>
        <taxon>Eukaryota</taxon>
        <taxon>Viridiplantae</taxon>
        <taxon>Streptophyta</taxon>
        <taxon>Embryophyta</taxon>
        <taxon>Tracheophyta</taxon>
        <taxon>Spermatophyta</taxon>
        <taxon>Magnoliopsida</taxon>
        <taxon>Liliopsida</taxon>
        <taxon>Zingiberales</taxon>
        <taxon>Zingiberaceae</taxon>
        <taxon>Zingiber</taxon>
    </lineage>
</organism>
<keyword evidence="1" id="KW-0472">Membrane</keyword>
<dbReference type="AlphaFoldDB" id="A0A8J5I3N9"/>
<sequence length="200" mass="22308">MATMSQCQRQRLPCFSLVAKDLLDLEKHFEFYGAYHSNPANVVIHSLFIWPIFYTSLILCHFTTPIFFLPAWLGGEVLALDLGFVFVVMLGLFYVSMDRKAGSLAAVLCILCWIGSGCLASQLGFSLAWKVVLAAQLLCWTAQILGHLLFEKRAPALLDNLVETLLTAPFFVLLEVLKNICGYEPYPGFHASVKVKIEDA</sequence>
<feature type="transmembrane region" description="Helical" evidence="1">
    <location>
        <begin position="78"/>
        <end position="97"/>
    </location>
</feature>
<proteinExistence type="predicted"/>
<accession>A0A8J5I3N9</accession>
<dbReference type="GO" id="GO:0005783">
    <property type="term" value="C:endoplasmic reticulum"/>
    <property type="evidence" value="ECO:0007669"/>
    <property type="project" value="TreeGrafter"/>
</dbReference>
<dbReference type="Proteomes" id="UP000734854">
    <property type="component" value="Unassembled WGS sequence"/>
</dbReference>
<dbReference type="Pfam" id="PF06127">
    <property type="entry name" value="Mpo1-like"/>
    <property type="match status" value="1"/>
</dbReference>
<feature type="transmembrane region" description="Helical" evidence="1">
    <location>
        <begin position="47"/>
        <end position="72"/>
    </location>
</feature>
<keyword evidence="3" id="KW-1185">Reference proteome</keyword>
<dbReference type="PANTHER" id="PTHR28026">
    <property type="entry name" value="DUF962 DOMAIN PROTEIN (AFU_ORTHOLOGUE AFUA_8G05310)"/>
    <property type="match status" value="1"/>
</dbReference>
<protein>
    <recommendedName>
        <fullName evidence="4">YGL010w-like protein</fullName>
    </recommendedName>
</protein>
<reference evidence="2 3" key="1">
    <citation type="submission" date="2020-08" db="EMBL/GenBank/DDBJ databases">
        <title>Plant Genome Project.</title>
        <authorList>
            <person name="Zhang R.-G."/>
        </authorList>
    </citation>
    <scope>NUCLEOTIDE SEQUENCE [LARGE SCALE GENOMIC DNA]</scope>
    <source>
        <tissue evidence="2">Rhizome</tissue>
    </source>
</reference>
<dbReference type="GO" id="GO:0016020">
    <property type="term" value="C:membrane"/>
    <property type="evidence" value="ECO:0007669"/>
    <property type="project" value="GOC"/>
</dbReference>
<evidence type="ECO:0000313" key="3">
    <source>
        <dbReference type="Proteomes" id="UP000734854"/>
    </source>
</evidence>
<evidence type="ECO:0000313" key="2">
    <source>
        <dbReference type="EMBL" id="KAG6527991.1"/>
    </source>
</evidence>
<evidence type="ECO:0000256" key="1">
    <source>
        <dbReference type="SAM" id="Phobius"/>
    </source>
</evidence>